<dbReference type="Proteomes" id="UP000236434">
    <property type="component" value="Unassembled WGS sequence"/>
</dbReference>
<dbReference type="OrthoDB" id="9811121at2"/>
<dbReference type="EMBL" id="AZRL01000016">
    <property type="protein sequence ID" value="PNR96161.1"/>
    <property type="molecule type" value="Genomic_DNA"/>
</dbReference>
<dbReference type="InterPro" id="IPR003010">
    <property type="entry name" value="C-N_Hydrolase"/>
</dbReference>
<feature type="domain" description="CN hydrolase" evidence="1">
    <location>
        <begin position="3"/>
        <end position="246"/>
    </location>
</feature>
<gene>
    <name evidence="2" type="ORF">X929_05960</name>
</gene>
<dbReference type="AlphaFoldDB" id="A0A2K1P052"/>
<proteinExistence type="predicted"/>
<reference evidence="2 3" key="1">
    <citation type="submission" date="2013-12" db="EMBL/GenBank/DDBJ databases">
        <title>Comparative genomics of Petrotoga isolates.</title>
        <authorList>
            <person name="Nesbo C.L."/>
            <person name="Charchuk R."/>
            <person name="Chow K."/>
        </authorList>
    </citation>
    <scope>NUCLEOTIDE SEQUENCE [LARGE SCALE GENOMIC DNA]</scope>
    <source>
        <strain evidence="2 3">DSM 13574</strain>
    </source>
</reference>
<protein>
    <recommendedName>
        <fullName evidence="1">CN hydrolase domain-containing protein</fullName>
    </recommendedName>
</protein>
<dbReference type="Pfam" id="PF00795">
    <property type="entry name" value="CN_hydrolase"/>
    <property type="match status" value="1"/>
</dbReference>
<dbReference type="SUPFAM" id="SSF56317">
    <property type="entry name" value="Carbon-nitrogen hydrolase"/>
    <property type="match status" value="1"/>
</dbReference>
<evidence type="ECO:0000259" key="1">
    <source>
        <dbReference type="PROSITE" id="PS50263"/>
    </source>
</evidence>
<dbReference type="CDD" id="cd07197">
    <property type="entry name" value="nitrilase"/>
    <property type="match status" value="1"/>
</dbReference>
<organism evidence="2 3">
    <name type="scientific">Petrotoga olearia DSM 13574</name>
    <dbReference type="NCBI Taxonomy" id="1122955"/>
    <lineage>
        <taxon>Bacteria</taxon>
        <taxon>Thermotogati</taxon>
        <taxon>Thermotogota</taxon>
        <taxon>Thermotogae</taxon>
        <taxon>Petrotogales</taxon>
        <taxon>Petrotogaceae</taxon>
        <taxon>Petrotoga</taxon>
    </lineage>
</organism>
<evidence type="ECO:0000313" key="2">
    <source>
        <dbReference type="EMBL" id="PNR96161.1"/>
    </source>
</evidence>
<evidence type="ECO:0000313" key="3">
    <source>
        <dbReference type="Proteomes" id="UP000236434"/>
    </source>
</evidence>
<dbReference type="PANTHER" id="PTHR23088:SF27">
    <property type="entry name" value="DEAMINATED GLUTATHIONE AMIDASE"/>
    <property type="match status" value="1"/>
</dbReference>
<dbReference type="PROSITE" id="PS50263">
    <property type="entry name" value="CN_HYDROLASE"/>
    <property type="match status" value="1"/>
</dbReference>
<comment type="caution">
    <text evidence="2">The sequence shown here is derived from an EMBL/GenBank/DDBJ whole genome shotgun (WGS) entry which is preliminary data.</text>
</comment>
<dbReference type="Gene3D" id="3.60.110.10">
    <property type="entry name" value="Carbon-nitrogen hydrolase"/>
    <property type="match status" value="1"/>
</dbReference>
<dbReference type="InterPro" id="IPR036526">
    <property type="entry name" value="C-N_Hydrolase_sf"/>
</dbReference>
<dbReference type="PANTHER" id="PTHR23088">
    <property type="entry name" value="NITRILASE-RELATED"/>
    <property type="match status" value="1"/>
</dbReference>
<accession>A0A2K1P052</accession>
<name>A0A2K1P052_9BACT</name>
<dbReference type="RefSeq" id="WP_103067099.1">
    <property type="nucleotide sequence ID" value="NZ_AZRL01000016.1"/>
</dbReference>
<sequence length="276" mass="31060">MKKIFGLVQLSSKLNDKETNLKKLDSLISKEVKKADLYILPEFFNIGYDLESINNYAENLSEIIPDGESTQEVIRIAKKYNVSIVANILEKDPLIIGKYYDTSILIDDSGKLLGKYRKIFVFPKEKFRLSEGTSIEIIDWKGIKIGLSICYDHAFPELYRIMALRGAQILIITSAVPKGFEKLVEVRTSARAQDNQLFAIGVNAVGKPSDDSIPFCGNSIAVDPHGDILIKLGDEEDVIANVSIDTEKILKERLLEPSLRELKMLKIYDGIDFKID</sequence>